<proteinExistence type="predicted"/>
<protein>
    <submittedName>
        <fullName evidence="2">Uncharacterized protein</fullName>
    </submittedName>
</protein>
<evidence type="ECO:0000313" key="3">
    <source>
        <dbReference type="Proteomes" id="UP000770015"/>
    </source>
</evidence>
<feature type="compositionally biased region" description="Basic and acidic residues" evidence="1">
    <location>
        <begin position="78"/>
        <end position="91"/>
    </location>
</feature>
<accession>A0A9P8VBH2</accession>
<evidence type="ECO:0000256" key="1">
    <source>
        <dbReference type="SAM" id="MobiDB-lite"/>
    </source>
</evidence>
<sequence length="131" mass="15179">MSTVEGTQKGCTLATLSCVLFLGWIFCIDVCLPRREWLVVWCCSIVRRLSCPLFSLFDLRWLSTVFAAWRVGRVQSESVKENWPDGSDRGKQATGWSFEGARERGALQKRRTERKEKKKDKTRPAVEEYEQ</sequence>
<reference evidence="2" key="1">
    <citation type="journal article" date="2021" name="Nat. Commun.">
        <title>Genetic determinants of endophytism in the Arabidopsis root mycobiome.</title>
        <authorList>
            <person name="Mesny F."/>
            <person name="Miyauchi S."/>
            <person name="Thiergart T."/>
            <person name="Pickel B."/>
            <person name="Atanasova L."/>
            <person name="Karlsson M."/>
            <person name="Huettel B."/>
            <person name="Barry K.W."/>
            <person name="Haridas S."/>
            <person name="Chen C."/>
            <person name="Bauer D."/>
            <person name="Andreopoulos W."/>
            <person name="Pangilinan J."/>
            <person name="LaButti K."/>
            <person name="Riley R."/>
            <person name="Lipzen A."/>
            <person name="Clum A."/>
            <person name="Drula E."/>
            <person name="Henrissat B."/>
            <person name="Kohler A."/>
            <person name="Grigoriev I.V."/>
            <person name="Martin F.M."/>
            <person name="Hacquard S."/>
        </authorList>
    </citation>
    <scope>NUCLEOTIDE SEQUENCE</scope>
    <source>
        <strain evidence="2">MPI-SDFR-AT-0117</strain>
    </source>
</reference>
<evidence type="ECO:0000313" key="2">
    <source>
        <dbReference type="EMBL" id="KAH6686365.1"/>
    </source>
</evidence>
<keyword evidence="3" id="KW-1185">Reference proteome</keyword>
<gene>
    <name evidence="2" type="ORF">F5X68DRAFT_15471</name>
</gene>
<organism evidence="2 3">
    <name type="scientific">Plectosphaerella plurivora</name>
    <dbReference type="NCBI Taxonomy" id="936078"/>
    <lineage>
        <taxon>Eukaryota</taxon>
        <taxon>Fungi</taxon>
        <taxon>Dikarya</taxon>
        <taxon>Ascomycota</taxon>
        <taxon>Pezizomycotina</taxon>
        <taxon>Sordariomycetes</taxon>
        <taxon>Hypocreomycetidae</taxon>
        <taxon>Glomerellales</taxon>
        <taxon>Plectosphaerellaceae</taxon>
        <taxon>Plectosphaerella</taxon>
    </lineage>
</organism>
<dbReference type="AlphaFoldDB" id="A0A9P8VBH2"/>
<feature type="region of interest" description="Disordered" evidence="1">
    <location>
        <begin position="76"/>
        <end position="131"/>
    </location>
</feature>
<comment type="caution">
    <text evidence="2">The sequence shown here is derived from an EMBL/GenBank/DDBJ whole genome shotgun (WGS) entry which is preliminary data.</text>
</comment>
<feature type="compositionally biased region" description="Basic residues" evidence="1">
    <location>
        <begin position="107"/>
        <end position="121"/>
    </location>
</feature>
<dbReference type="Proteomes" id="UP000770015">
    <property type="component" value="Unassembled WGS sequence"/>
</dbReference>
<feature type="compositionally biased region" description="Basic and acidic residues" evidence="1">
    <location>
        <begin position="122"/>
        <end position="131"/>
    </location>
</feature>
<dbReference type="EMBL" id="JAGSXJ010000013">
    <property type="protein sequence ID" value="KAH6686365.1"/>
    <property type="molecule type" value="Genomic_DNA"/>
</dbReference>
<name>A0A9P8VBH2_9PEZI</name>